<dbReference type="PANTHER" id="PTHR33529:SF6">
    <property type="entry name" value="YJGP_YJGQ FAMILY PERMEASE"/>
    <property type="match status" value="1"/>
</dbReference>
<dbReference type="AlphaFoldDB" id="A0A1E5IK39"/>
<protein>
    <recommendedName>
        <fullName evidence="9">YjgP/YjgQ family permease</fullName>
    </recommendedName>
</protein>
<evidence type="ECO:0000256" key="5">
    <source>
        <dbReference type="ARBA" id="ARBA00023136"/>
    </source>
</evidence>
<organism evidence="7 8">
    <name type="scientific">Endomicrobium trichonymphae</name>
    <dbReference type="NCBI Taxonomy" id="1408204"/>
    <lineage>
        <taxon>Bacteria</taxon>
        <taxon>Pseudomonadati</taxon>
        <taxon>Elusimicrobiota</taxon>
        <taxon>Endomicrobiia</taxon>
        <taxon>Endomicrobiales</taxon>
        <taxon>Endomicrobiaceae</taxon>
        <taxon>Candidatus Endomicrobiellum</taxon>
    </lineage>
</organism>
<evidence type="ECO:0000256" key="2">
    <source>
        <dbReference type="ARBA" id="ARBA00022475"/>
    </source>
</evidence>
<dbReference type="PANTHER" id="PTHR33529">
    <property type="entry name" value="SLR0882 PROTEIN-RELATED"/>
    <property type="match status" value="1"/>
</dbReference>
<dbReference type="InterPro" id="IPR005495">
    <property type="entry name" value="LptG/LptF_permease"/>
</dbReference>
<evidence type="ECO:0000256" key="6">
    <source>
        <dbReference type="SAM" id="Phobius"/>
    </source>
</evidence>
<keyword evidence="8" id="KW-1185">Reference proteome</keyword>
<evidence type="ECO:0000256" key="3">
    <source>
        <dbReference type="ARBA" id="ARBA00022692"/>
    </source>
</evidence>
<proteinExistence type="predicted"/>
<comment type="caution">
    <text evidence="7">The sequence shown here is derived from an EMBL/GenBank/DDBJ whole genome shotgun (WGS) entry which is preliminary data.</text>
</comment>
<keyword evidence="4 6" id="KW-1133">Transmembrane helix</keyword>
<dbReference type="GO" id="GO:0043190">
    <property type="term" value="C:ATP-binding cassette (ABC) transporter complex"/>
    <property type="evidence" value="ECO:0007669"/>
    <property type="project" value="TreeGrafter"/>
</dbReference>
<reference evidence="7 8" key="1">
    <citation type="submission" date="2015-11" db="EMBL/GenBank/DDBJ databases">
        <title>Evidence for parallel genomic evolution in an endosymbiosis of termite gut flagellates.</title>
        <authorList>
            <person name="Zheng H."/>
        </authorList>
    </citation>
    <scope>NUCLEOTIDE SEQUENCE [LARGE SCALE GENOMIC DNA]</scope>
    <source>
        <strain evidence="7 8">CET450</strain>
    </source>
</reference>
<keyword evidence="3 6" id="KW-0812">Transmembrane</keyword>
<gene>
    <name evidence="7" type="ORF">ATZ36_17535</name>
</gene>
<accession>A0A1E5IK39</accession>
<evidence type="ECO:0000313" key="8">
    <source>
        <dbReference type="Proteomes" id="UP000095237"/>
    </source>
</evidence>
<feature type="transmembrane region" description="Helical" evidence="6">
    <location>
        <begin position="124"/>
        <end position="146"/>
    </location>
</feature>
<feature type="transmembrane region" description="Helical" evidence="6">
    <location>
        <begin position="323"/>
        <end position="343"/>
    </location>
</feature>
<evidence type="ECO:0000313" key="7">
    <source>
        <dbReference type="EMBL" id="OEG70775.1"/>
    </source>
</evidence>
<dbReference type="EMBL" id="LNVX01000291">
    <property type="protein sequence ID" value="OEG70775.1"/>
    <property type="molecule type" value="Genomic_DNA"/>
</dbReference>
<keyword evidence="2" id="KW-1003">Cell membrane</keyword>
<name>A0A1E5IK39_ENDTX</name>
<feature type="transmembrane region" description="Helical" evidence="6">
    <location>
        <begin position="381"/>
        <end position="403"/>
    </location>
</feature>
<feature type="transmembrane region" description="Helical" evidence="6">
    <location>
        <begin position="32"/>
        <end position="58"/>
    </location>
</feature>
<feature type="transmembrane region" description="Helical" evidence="6">
    <location>
        <begin position="78"/>
        <end position="103"/>
    </location>
</feature>
<dbReference type="Proteomes" id="UP000095237">
    <property type="component" value="Unassembled WGS sequence"/>
</dbReference>
<dbReference type="Pfam" id="PF03739">
    <property type="entry name" value="LptF_LptG"/>
    <property type="match status" value="1"/>
</dbReference>
<dbReference type="GO" id="GO:0015920">
    <property type="term" value="P:lipopolysaccharide transport"/>
    <property type="evidence" value="ECO:0007669"/>
    <property type="project" value="TreeGrafter"/>
</dbReference>
<evidence type="ECO:0000256" key="4">
    <source>
        <dbReference type="ARBA" id="ARBA00022989"/>
    </source>
</evidence>
<feature type="transmembrane region" description="Helical" evidence="6">
    <location>
        <begin position="355"/>
        <end position="375"/>
    </location>
</feature>
<comment type="subcellular location">
    <subcellularLocation>
        <location evidence="1">Cell membrane</location>
        <topology evidence="1">Multi-pass membrane protein</topology>
    </subcellularLocation>
</comment>
<keyword evidence="5 6" id="KW-0472">Membrane</keyword>
<sequence length="408" mass="46778">MQISGTVDRKMTNNKIFLFSGQHYMIKKLHLYIIKASFGSFLFGVAVFSILFILDYVFDLVDLFLSKGVSFFLVLKLFASALPNILKLVVPIAVLCGILIAYGKLSEDNEITAMKSSGMSYKTISLPTIIPVCIISFFLLFFNHFLVPAMNSNFRNIYQEILTKRPLIKFNEKTIVELGEYRLYANKVNRKNNTLYEVNIYKFENKDDYYYGYDDEKNNKKSFFLQNNSKTWHIAASSAKVKFYQNGTQFFIYDGYWQKANPSDINNMTHMTFKSYCFFLPHTEIVKEQTLNILEASSPEILKTIKTYKEQGIPFTAGEIEFWIRWVYALSPIAFVIIALPIGIKAGKGGKTIGLGMSFGIILVYYTLLILALILSEKEYAPANLIMWLPNITTTAVGTYLFIKMVKK</sequence>
<evidence type="ECO:0008006" key="9">
    <source>
        <dbReference type="Google" id="ProtNLM"/>
    </source>
</evidence>
<evidence type="ECO:0000256" key="1">
    <source>
        <dbReference type="ARBA" id="ARBA00004651"/>
    </source>
</evidence>